<name>A0A415GDF0_9BACT</name>
<dbReference type="EMBL" id="QRNO01000112">
    <property type="protein sequence ID" value="RHK46522.1"/>
    <property type="molecule type" value="Genomic_DNA"/>
</dbReference>
<evidence type="ECO:0000313" key="1">
    <source>
        <dbReference type="EMBL" id="RHK46522.1"/>
    </source>
</evidence>
<reference evidence="1 2" key="1">
    <citation type="submission" date="2018-08" db="EMBL/GenBank/DDBJ databases">
        <title>A genome reference for cultivated species of the human gut microbiota.</title>
        <authorList>
            <person name="Zou Y."/>
            <person name="Xue W."/>
            <person name="Luo G."/>
        </authorList>
    </citation>
    <scope>NUCLEOTIDE SEQUENCE [LARGE SCALE GENOMIC DNA]</scope>
    <source>
        <strain evidence="1 2">AF42-9</strain>
    </source>
</reference>
<dbReference type="RefSeq" id="WP_118356130.1">
    <property type="nucleotide sequence ID" value="NZ_DBFBQH010000020.1"/>
</dbReference>
<gene>
    <name evidence="1" type="ORF">DW060_13040</name>
</gene>
<evidence type="ECO:0000313" key="2">
    <source>
        <dbReference type="Proteomes" id="UP000286598"/>
    </source>
</evidence>
<sequence length="183" mass="21723">MFLHQEELIIKYLSKMYKEQFEMLTSTSEINWYTISINEAMRSLLNKYNIDYKSLQDTVLPLWLNKYIEVGIEKREDVNCYTYKNIKKFELFYQDYTGSEFSNNKVVVDVDKVGNVAKSLGISLKFAFKIAGLLVKIPQNFNIVISYDNMDFIVSFYCKRKYEEWLIDNLDSYMDEAIFVITT</sequence>
<protein>
    <submittedName>
        <fullName evidence="1">Uncharacterized protein</fullName>
    </submittedName>
</protein>
<comment type="caution">
    <text evidence="1">The sequence shown here is derived from an EMBL/GenBank/DDBJ whole genome shotgun (WGS) entry which is preliminary data.</text>
</comment>
<accession>A0A415GDF0</accession>
<dbReference type="Proteomes" id="UP000286598">
    <property type="component" value="Unassembled WGS sequence"/>
</dbReference>
<proteinExistence type="predicted"/>
<organism evidence="1 2">
    <name type="scientific">Leyella stercorea</name>
    <dbReference type="NCBI Taxonomy" id="363265"/>
    <lineage>
        <taxon>Bacteria</taxon>
        <taxon>Pseudomonadati</taxon>
        <taxon>Bacteroidota</taxon>
        <taxon>Bacteroidia</taxon>
        <taxon>Bacteroidales</taxon>
        <taxon>Prevotellaceae</taxon>
        <taxon>Leyella</taxon>
    </lineage>
</organism>
<dbReference type="AlphaFoldDB" id="A0A415GDF0"/>
<keyword evidence="2" id="KW-1185">Reference proteome</keyword>